<dbReference type="AlphaFoldDB" id="A0A4Y2WVW6"/>
<evidence type="ECO:0000313" key="3">
    <source>
        <dbReference type="Proteomes" id="UP000499080"/>
    </source>
</evidence>
<dbReference type="EMBL" id="BGPR01065877">
    <property type="protein sequence ID" value="GBO40600.1"/>
    <property type="molecule type" value="Genomic_DNA"/>
</dbReference>
<accession>A0A4Y2WVW6</accession>
<comment type="caution">
    <text evidence="2">The sequence shown here is derived from an EMBL/GenBank/DDBJ whole genome shotgun (WGS) entry which is preliminary data.</text>
</comment>
<organism evidence="2 3">
    <name type="scientific">Araneus ventricosus</name>
    <name type="common">Orbweaver spider</name>
    <name type="synonym">Epeira ventricosa</name>
    <dbReference type="NCBI Taxonomy" id="182803"/>
    <lineage>
        <taxon>Eukaryota</taxon>
        <taxon>Metazoa</taxon>
        <taxon>Ecdysozoa</taxon>
        <taxon>Arthropoda</taxon>
        <taxon>Chelicerata</taxon>
        <taxon>Arachnida</taxon>
        <taxon>Araneae</taxon>
        <taxon>Araneomorphae</taxon>
        <taxon>Entelegynae</taxon>
        <taxon>Araneoidea</taxon>
        <taxon>Araneidae</taxon>
        <taxon>Araneus</taxon>
    </lineage>
</organism>
<evidence type="ECO:0000313" key="2">
    <source>
        <dbReference type="EMBL" id="GBO40600.1"/>
    </source>
</evidence>
<dbReference type="Proteomes" id="UP000499080">
    <property type="component" value="Unassembled WGS sequence"/>
</dbReference>
<evidence type="ECO:0000313" key="1">
    <source>
        <dbReference type="EMBL" id="GBO40599.1"/>
    </source>
</evidence>
<sequence length="113" mass="12665">MDSTPISQMYSGNTYPLHMVSKGLAKVIHFFHLLRRQVLDFFWNHIIGEVSESHVQSVEVLDARIFVDAEKVRYVAVLGNSGSQIGDMRGDKDKVLGIAYSDDGEASNMCMRS</sequence>
<protein>
    <submittedName>
        <fullName evidence="2">Uncharacterized protein</fullName>
    </submittedName>
</protein>
<dbReference type="EMBL" id="BGPR01065873">
    <property type="protein sequence ID" value="GBO40599.1"/>
    <property type="molecule type" value="Genomic_DNA"/>
</dbReference>
<reference evidence="2 3" key="1">
    <citation type="journal article" date="2019" name="Sci. Rep.">
        <title>Orb-weaving spider Araneus ventricosus genome elucidates the spidroin gene catalogue.</title>
        <authorList>
            <person name="Kono N."/>
            <person name="Nakamura H."/>
            <person name="Ohtoshi R."/>
            <person name="Moran D.A.P."/>
            <person name="Shinohara A."/>
            <person name="Yoshida Y."/>
            <person name="Fujiwara M."/>
            <person name="Mori M."/>
            <person name="Tomita M."/>
            <person name="Arakawa K."/>
        </authorList>
    </citation>
    <scope>NUCLEOTIDE SEQUENCE [LARGE SCALE GENOMIC DNA]</scope>
</reference>
<keyword evidence="3" id="KW-1185">Reference proteome</keyword>
<proteinExistence type="predicted"/>
<gene>
    <name evidence="2" type="ORF">AVEN_135551_1</name>
    <name evidence="1" type="ORF">AVEN_269404_1</name>
</gene>
<name>A0A4Y2WVW6_ARAVE</name>